<keyword evidence="2" id="KW-1185">Reference proteome</keyword>
<protein>
    <submittedName>
        <fullName evidence="1">Uncharacterized protein</fullName>
    </submittedName>
</protein>
<sequence length="331" mass="37252">RLWIVQEVALASELEFRCGGSTIRGTTFFAAMQALLSIIHDPPAPWLLKPFRHAMRLGQLRAQVTAGKPFSFPHLAQALSTWGCKKSHDRLNALFGLVSRNSTDHRWFLPSCSTTSPELYMRFANGYIRQHNNLDVLHFAGCGDVEVHSLSKAYDTTILTPGPPADDIPSWVPDWRVQSRPLALLPYPGENIQAQFSATVSSTDYYLDESSQILRVRALLVDEIAVCGPPYYASLCRRLQISEHDIFGLWFNLARDSIEDDGFESMFASTLVMEARVTPTDRGALNVQPEEVFRIYSHWAKRNLDDMVPNSTEDSYDVSDGSSRFGYLAEE</sequence>
<dbReference type="STRING" id="1325735.A0A428RLH1"/>
<name>A0A428RLH1_9HYPO</name>
<organism evidence="1 2">
    <name type="scientific">Fusarium oligoseptatum</name>
    <dbReference type="NCBI Taxonomy" id="2604345"/>
    <lineage>
        <taxon>Eukaryota</taxon>
        <taxon>Fungi</taxon>
        <taxon>Dikarya</taxon>
        <taxon>Ascomycota</taxon>
        <taxon>Pezizomycotina</taxon>
        <taxon>Sordariomycetes</taxon>
        <taxon>Hypocreomycetidae</taxon>
        <taxon>Hypocreales</taxon>
        <taxon>Nectriaceae</taxon>
        <taxon>Fusarium</taxon>
        <taxon>Fusarium solani species complex</taxon>
    </lineage>
</organism>
<evidence type="ECO:0000313" key="2">
    <source>
        <dbReference type="Proteomes" id="UP000287144"/>
    </source>
</evidence>
<dbReference type="EMBL" id="NKCK01000705">
    <property type="protein sequence ID" value="RSL78369.1"/>
    <property type="molecule type" value="Genomic_DNA"/>
</dbReference>
<dbReference type="InterPro" id="IPR052895">
    <property type="entry name" value="HetReg/Transcr_Mod"/>
</dbReference>
<dbReference type="PANTHER" id="PTHR24148">
    <property type="entry name" value="ANKYRIN REPEAT DOMAIN-CONTAINING PROTEIN 39 HOMOLOG-RELATED"/>
    <property type="match status" value="1"/>
</dbReference>
<evidence type="ECO:0000313" key="1">
    <source>
        <dbReference type="EMBL" id="RSL78369.1"/>
    </source>
</evidence>
<comment type="caution">
    <text evidence="1">The sequence shown here is derived from an EMBL/GenBank/DDBJ whole genome shotgun (WGS) entry which is preliminary data.</text>
</comment>
<dbReference type="PANTHER" id="PTHR24148:SF80">
    <property type="entry name" value="HETEROKARYON INCOMPATIBILITY DOMAIN-CONTAINING PROTEIN"/>
    <property type="match status" value="1"/>
</dbReference>
<proteinExistence type="predicted"/>
<gene>
    <name evidence="1" type="ORF">CEP52_017634</name>
</gene>
<reference evidence="1 2" key="1">
    <citation type="submission" date="2017-06" db="EMBL/GenBank/DDBJ databases">
        <title>Comparative genomic analysis of Ambrosia Fusariam Clade fungi.</title>
        <authorList>
            <person name="Stajich J.E."/>
            <person name="Carrillo J."/>
            <person name="Kijimoto T."/>
            <person name="Eskalen A."/>
            <person name="O'Donnell K."/>
            <person name="Kasson M."/>
        </authorList>
    </citation>
    <scope>NUCLEOTIDE SEQUENCE [LARGE SCALE GENOMIC DNA]</scope>
    <source>
        <strain evidence="1 2">NRRL62579</strain>
    </source>
</reference>
<feature type="non-terminal residue" evidence="1">
    <location>
        <position position="1"/>
    </location>
</feature>
<accession>A0A428RLH1</accession>
<feature type="non-terminal residue" evidence="1">
    <location>
        <position position="331"/>
    </location>
</feature>
<dbReference type="Proteomes" id="UP000287144">
    <property type="component" value="Unassembled WGS sequence"/>
</dbReference>
<dbReference type="AlphaFoldDB" id="A0A428RLH1"/>